<protein>
    <submittedName>
        <fullName evidence="2">Uncharacterized protein</fullName>
    </submittedName>
</protein>
<feature type="transmembrane region" description="Helical" evidence="1">
    <location>
        <begin position="60"/>
        <end position="82"/>
    </location>
</feature>
<proteinExistence type="predicted"/>
<evidence type="ECO:0000313" key="2">
    <source>
        <dbReference type="EMBL" id="CAG6737772.1"/>
    </source>
</evidence>
<organism evidence="2">
    <name type="scientific">Cacopsylla melanoneura</name>
    <dbReference type="NCBI Taxonomy" id="428564"/>
    <lineage>
        <taxon>Eukaryota</taxon>
        <taxon>Metazoa</taxon>
        <taxon>Ecdysozoa</taxon>
        <taxon>Arthropoda</taxon>
        <taxon>Hexapoda</taxon>
        <taxon>Insecta</taxon>
        <taxon>Pterygota</taxon>
        <taxon>Neoptera</taxon>
        <taxon>Paraneoptera</taxon>
        <taxon>Hemiptera</taxon>
        <taxon>Sternorrhyncha</taxon>
        <taxon>Psylloidea</taxon>
        <taxon>Psyllidae</taxon>
        <taxon>Psyllinae</taxon>
        <taxon>Cacopsylla</taxon>
    </lineage>
</organism>
<dbReference type="EMBL" id="HBUF01224622">
    <property type="protein sequence ID" value="CAG6670920.1"/>
    <property type="molecule type" value="Transcribed_RNA"/>
</dbReference>
<dbReference type="EMBL" id="HBUF01062200">
    <property type="protein sequence ID" value="CAG6626285.1"/>
    <property type="molecule type" value="Transcribed_RNA"/>
</dbReference>
<dbReference type="EMBL" id="HBUF01567406">
    <property type="protein sequence ID" value="CAG6765171.1"/>
    <property type="molecule type" value="Transcribed_RNA"/>
</dbReference>
<evidence type="ECO:0000256" key="1">
    <source>
        <dbReference type="SAM" id="Phobius"/>
    </source>
</evidence>
<feature type="transmembrane region" description="Helical" evidence="1">
    <location>
        <begin position="25"/>
        <end position="48"/>
    </location>
</feature>
<dbReference type="EMBL" id="HBUF01224623">
    <property type="protein sequence ID" value="CAG6670922.1"/>
    <property type="molecule type" value="Transcribed_RNA"/>
</dbReference>
<keyword evidence="1" id="KW-0472">Membrane</keyword>
<dbReference type="EMBL" id="HBUF01404610">
    <property type="protein sequence ID" value="CAG6737774.1"/>
    <property type="molecule type" value="Transcribed_RNA"/>
</dbReference>
<dbReference type="AlphaFoldDB" id="A0A8D9E258"/>
<keyword evidence="1" id="KW-0812">Transmembrane</keyword>
<accession>A0A8D9E258</accession>
<reference evidence="2" key="1">
    <citation type="submission" date="2021-05" db="EMBL/GenBank/DDBJ databases">
        <authorList>
            <person name="Alioto T."/>
            <person name="Alioto T."/>
            <person name="Gomez Garrido J."/>
        </authorList>
    </citation>
    <scope>NUCLEOTIDE SEQUENCE</scope>
</reference>
<dbReference type="EMBL" id="HBUF01062199">
    <property type="protein sequence ID" value="CAG6626283.1"/>
    <property type="molecule type" value="Transcribed_RNA"/>
</dbReference>
<name>A0A8D9E258_9HEMI</name>
<sequence length="113" mass="12954">MNQDASRFSAELYIMNSSLGINPNFFPLFLSVVSLISMKIGVVSLKYVIYIKYKEYLDLVFPNIETFISNISSIIVMFGHFLKISFHFASPSPRQSSTPYETTSPRWLSRTII</sequence>
<keyword evidence="1" id="KW-1133">Transmembrane helix</keyword>
<dbReference type="EMBL" id="HBUF01404609">
    <property type="protein sequence ID" value="CAG6737772.1"/>
    <property type="molecule type" value="Transcribed_RNA"/>
</dbReference>
<dbReference type="EMBL" id="HBUF01567407">
    <property type="protein sequence ID" value="CAG6765173.1"/>
    <property type="molecule type" value="Transcribed_RNA"/>
</dbReference>
<dbReference type="EMBL" id="HBUF01567408">
    <property type="protein sequence ID" value="CAG6765175.1"/>
    <property type="molecule type" value="Transcribed_RNA"/>
</dbReference>